<dbReference type="GO" id="GO:0009044">
    <property type="term" value="F:xylan 1,4-beta-xylosidase activity"/>
    <property type="evidence" value="ECO:0007669"/>
    <property type="project" value="InterPro"/>
</dbReference>
<comment type="similarity">
    <text evidence="1">Belongs to the glycosyl hydrolase 3 family.</text>
</comment>
<dbReference type="InterPro" id="IPR001764">
    <property type="entry name" value="Glyco_hydro_3_N"/>
</dbReference>
<dbReference type="GO" id="GO:0046556">
    <property type="term" value="F:alpha-L-arabinofuranosidase activity"/>
    <property type="evidence" value="ECO:0007669"/>
    <property type="project" value="TreeGrafter"/>
</dbReference>
<dbReference type="Gene3D" id="2.60.40.10">
    <property type="entry name" value="Immunoglobulins"/>
    <property type="match status" value="1"/>
</dbReference>
<dbReference type="GO" id="GO:0045493">
    <property type="term" value="P:xylan catabolic process"/>
    <property type="evidence" value="ECO:0007669"/>
    <property type="project" value="InterPro"/>
</dbReference>
<dbReference type="InterPro" id="IPR013783">
    <property type="entry name" value="Ig-like_fold"/>
</dbReference>
<proteinExistence type="inferred from homology"/>
<feature type="chain" id="PRO_5012669032" evidence="4">
    <location>
        <begin position="23"/>
        <end position="727"/>
    </location>
</feature>
<keyword evidence="7" id="KW-1185">Reference proteome</keyword>
<keyword evidence="3 6" id="KW-0378">Hydrolase</keyword>
<dbReference type="InterPro" id="IPR026891">
    <property type="entry name" value="Fn3-like"/>
</dbReference>
<dbReference type="SMART" id="SM01217">
    <property type="entry name" value="Fn3_like"/>
    <property type="match status" value="1"/>
</dbReference>
<feature type="signal peptide" evidence="4">
    <location>
        <begin position="1"/>
        <end position="22"/>
    </location>
</feature>
<protein>
    <submittedName>
        <fullName evidence="6">Glycosyl hydrolase</fullName>
    </submittedName>
</protein>
<evidence type="ECO:0000256" key="1">
    <source>
        <dbReference type="ARBA" id="ARBA00005336"/>
    </source>
</evidence>
<dbReference type="PANTHER" id="PTHR42721">
    <property type="entry name" value="SUGAR HYDROLASE-RELATED"/>
    <property type="match status" value="1"/>
</dbReference>
<dbReference type="Pfam" id="PF01915">
    <property type="entry name" value="Glyco_hydro_3_C"/>
    <property type="match status" value="1"/>
</dbReference>
<dbReference type="Proteomes" id="UP000198336">
    <property type="component" value="Unassembled WGS sequence"/>
</dbReference>
<dbReference type="InterPro" id="IPR002772">
    <property type="entry name" value="Glyco_hydro_3_C"/>
</dbReference>
<name>A0A226HVH5_9FLAO</name>
<dbReference type="PANTHER" id="PTHR42721:SF3">
    <property type="entry name" value="BETA-D-XYLOSIDASE 5-RELATED"/>
    <property type="match status" value="1"/>
</dbReference>
<evidence type="ECO:0000259" key="5">
    <source>
        <dbReference type="SMART" id="SM01217"/>
    </source>
</evidence>
<evidence type="ECO:0000256" key="3">
    <source>
        <dbReference type="ARBA" id="ARBA00022801"/>
    </source>
</evidence>
<organism evidence="6 7">
    <name type="scientific">Flavobacterium oncorhynchi</name>
    <dbReference type="NCBI Taxonomy" id="728056"/>
    <lineage>
        <taxon>Bacteria</taxon>
        <taxon>Pseudomonadati</taxon>
        <taxon>Bacteroidota</taxon>
        <taxon>Flavobacteriia</taxon>
        <taxon>Flavobacteriales</taxon>
        <taxon>Flavobacteriaceae</taxon>
        <taxon>Flavobacterium</taxon>
    </lineage>
</organism>
<accession>A0A226HVH5</accession>
<evidence type="ECO:0000313" key="7">
    <source>
        <dbReference type="Proteomes" id="UP000198336"/>
    </source>
</evidence>
<dbReference type="AlphaFoldDB" id="A0A226HVH5"/>
<dbReference type="InterPro" id="IPR036962">
    <property type="entry name" value="Glyco_hydro_3_N_sf"/>
</dbReference>
<sequence>MNCLKNYRFVLFFCFCVGITSAQQKTYPYKNQNLSIDKRVDDLLKQLTIEEKISLLGFESKAVKRLDIPQYNWWNESLHGVARAGKATVFPQALGMAASFNDNLLNEVANAISTEARAKNNMAVAKDRRLQYMGLNFWSPNINIFRDPRWGRGQETYGEDPFLTGKMGTAYVKGLQGTDPKYMKAAACAKHFAVHSGPEKNRHSIDVIVDEKDLRETYLYAFKKLVDAKVETVMCAYNRVNSEPCCTGKTLLKDILRNEWKFGGHVVTDCWALQDIYESHKTLPNSVTVAAEAIKAGVNMDCSGLLQKDAINALNQKLITQKDIDNALTPTLRTQFKLGFYDKAEDNPYRKYGIDSIANTYHRNLSRKMAEQSMVLLKNGEVGEKKTKLLPLKKEDYKSMVVVGPNAASLDALLGNYHGITDKAVNFVEGIAGAVDPDTRVEYDMGCDFTDTKNFGGVWAASMADLTIAVIGFTPVYEGEEGDAFLADGKGDRKNMDLPASHIAYIKALRKGTKSPLIAVVTGGSAVDISAIEPYVDAIVFAWYPGEQGGTALANLLFGKVSPSGHLPVSFYKSFSDLPDYNSYAMAGRTYRYSDKEVQYPFGFGLSYSTFGYNWVRQPKTVKMNSNEISMQIEIFNTGNYDADEVAQVYVEYPNVDRMPLKELKAFKRVSLVKGKSKTITLQIPLEELQKWDETTKQFKIYEGNYTLKIGSNSRDTMLEGSFEIVK</sequence>
<dbReference type="Pfam" id="PF00933">
    <property type="entry name" value="Glyco_hydro_3"/>
    <property type="match status" value="1"/>
</dbReference>
<dbReference type="GO" id="GO:0031222">
    <property type="term" value="P:arabinan catabolic process"/>
    <property type="evidence" value="ECO:0007669"/>
    <property type="project" value="TreeGrafter"/>
</dbReference>
<evidence type="ECO:0000256" key="4">
    <source>
        <dbReference type="SAM" id="SignalP"/>
    </source>
</evidence>
<keyword evidence="2 4" id="KW-0732">Signal</keyword>
<gene>
    <name evidence="6" type="ORF">B0A75_14445</name>
</gene>
<reference evidence="6 7" key="1">
    <citation type="submission" date="2016-11" db="EMBL/GenBank/DDBJ databases">
        <title>Whole genomes of Flavobacteriaceae.</title>
        <authorList>
            <person name="Stine C."/>
            <person name="Li C."/>
            <person name="Tadesse D."/>
        </authorList>
    </citation>
    <scope>NUCLEOTIDE SEQUENCE [LARGE SCALE GENOMIC DNA]</scope>
    <source>
        <strain evidence="6 7">CCUG 59446</strain>
    </source>
</reference>
<dbReference type="RefSeq" id="WP_089054995.1">
    <property type="nucleotide sequence ID" value="NZ_MUHA01000023.1"/>
</dbReference>
<dbReference type="SUPFAM" id="SSF51445">
    <property type="entry name" value="(Trans)glycosidases"/>
    <property type="match status" value="1"/>
</dbReference>
<dbReference type="Gene3D" id="3.40.50.1700">
    <property type="entry name" value="Glycoside hydrolase family 3 C-terminal domain"/>
    <property type="match status" value="1"/>
</dbReference>
<dbReference type="Gene3D" id="3.20.20.300">
    <property type="entry name" value="Glycoside hydrolase, family 3, N-terminal domain"/>
    <property type="match status" value="1"/>
</dbReference>
<comment type="caution">
    <text evidence="6">The sequence shown here is derived from an EMBL/GenBank/DDBJ whole genome shotgun (WGS) entry which is preliminary data.</text>
</comment>
<dbReference type="Pfam" id="PF14310">
    <property type="entry name" value="Fn3-like"/>
    <property type="match status" value="1"/>
</dbReference>
<dbReference type="SUPFAM" id="SSF52279">
    <property type="entry name" value="Beta-D-glucan exohydrolase, C-terminal domain"/>
    <property type="match status" value="1"/>
</dbReference>
<evidence type="ECO:0000256" key="2">
    <source>
        <dbReference type="ARBA" id="ARBA00022729"/>
    </source>
</evidence>
<dbReference type="InterPro" id="IPR036881">
    <property type="entry name" value="Glyco_hydro_3_C_sf"/>
</dbReference>
<dbReference type="EMBL" id="MUHA01000023">
    <property type="protein sequence ID" value="OXA98144.1"/>
    <property type="molecule type" value="Genomic_DNA"/>
</dbReference>
<evidence type="ECO:0000313" key="6">
    <source>
        <dbReference type="EMBL" id="OXA98144.1"/>
    </source>
</evidence>
<dbReference type="InterPro" id="IPR017853">
    <property type="entry name" value="GH"/>
</dbReference>
<feature type="domain" description="Fibronectin type III-like" evidence="5">
    <location>
        <begin position="645"/>
        <end position="714"/>
    </location>
</feature>
<dbReference type="PRINTS" id="PR00133">
    <property type="entry name" value="GLHYDRLASE3"/>
</dbReference>
<dbReference type="InterPro" id="IPR044993">
    <property type="entry name" value="BXL"/>
</dbReference>